<dbReference type="Proteomes" id="UP000198817">
    <property type="component" value="Unassembled WGS sequence"/>
</dbReference>
<protein>
    <submittedName>
        <fullName evidence="2">Putative ABC-transporter type IV</fullName>
    </submittedName>
</protein>
<evidence type="ECO:0000313" key="3">
    <source>
        <dbReference type="Proteomes" id="UP000198817"/>
    </source>
</evidence>
<dbReference type="OrthoDB" id="360187at2"/>
<dbReference type="RefSeq" id="WP_090471043.1">
    <property type="nucleotide sequence ID" value="NZ_FOWF01000010.1"/>
</dbReference>
<evidence type="ECO:0000256" key="1">
    <source>
        <dbReference type="SAM" id="MobiDB-lite"/>
    </source>
</evidence>
<feature type="region of interest" description="Disordered" evidence="1">
    <location>
        <begin position="123"/>
        <end position="156"/>
    </location>
</feature>
<sequence length="235" mass="27006">MYFMIYSFLGRCLEVIYHGVSKGIVVNGGFLNGPVCSIYGVTMICIFAMVQDIPCQVVGLQQQALHRYQELEKRQQELRDYLLKKANHHKVAGIGHLLRAFPDMEHRDYPEIFTALKSHVKATGKTTEQEARGSLTAAGNKENTKDNENEQADGHITQNRFRVARESLRVAHRLHMKVDEESLIRSAILHDYYLYDWRGHGDHLHGYHHPYIAAANAARDFHLNQKELKSIQTHM</sequence>
<dbReference type="SUPFAM" id="SSF109604">
    <property type="entry name" value="HD-domain/PDEase-like"/>
    <property type="match status" value="1"/>
</dbReference>
<proteinExistence type="predicted"/>
<keyword evidence="3" id="KW-1185">Reference proteome</keyword>
<gene>
    <name evidence="2" type="ORF">SAMN05216508_10981</name>
</gene>
<dbReference type="STRING" id="155865.SAMN05216515_11081"/>
<dbReference type="EMBL" id="FPBT01000009">
    <property type="protein sequence ID" value="SFU52601.1"/>
    <property type="molecule type" value="Genomic_DNA"/>
</dbReference>
<evidence type="ECO:0000313" key="2">
    <source>
        <dbReference type="EMBL" id="SFU52601.1"/>
    </source>
</evidence>
<reference evidence="2 3" key="1">
    <citation type="submission" date="2016-10" db="EMBL/GenBank/DDBJ databases">
        <authorList>
            <person name="de Groot N.N."/>
        </authorList>
    </citation>
    <scope>NUCLEOTIDE SEQUENCE [LARGE SCALE GENOMIC DNA]</scope>
    <source>
        <strain evidence="2 3">KHGC13</strain>
    </source>
</reference>
<organism evidence="2 3">
    <name type="scientific">Eubacterium pyruvativorans</name>
    <dbReference type="NCBI Taxonomy" id="155865"/>
    <lineage>
        <taxon>Bacteria</taxon>
        <taxon>Bacillati</taxon>
        <taxon>Bacillota</taxon>
        <taxon>Clostridia</taxon>
        <taxon>Eubacteriales</taxon>
        <taxon>Eubacteriaceae</taxon>
        <taxon>Eubacterium</taxon>
    </lineage>
</organism>
<dbReference type="Pfam" id="PF06541">
    <property type="entry name" value="ABC_trans_CmpB"/>
    <property type="match status" value="1"/>
</dbReference>
<dbReference type="InterPro" id="IPR010540">
    <property type="entry name" value="CmpB_TMEM229"/>
</dbReference>
<dbReference type="AlphaFoldDB" id="A0A1I7GVZ7"/>
<name>A0A1I7GVZ7_9FIRM</name>
<accession>A0A1I7GVZ7</accession>